<feature type="transmembrane region" description="Helical" evidence="11">
    <location>
        <begin position="410"/>
        <end position="433"/>
    </location>
</feature>
<dbReference type="InterPro" id="IPR007029">
    <property type="entry name" value="YHS_dom"/>
</dbReference>
<dbReference type="InterPro" id="IPR036412">
    <property type="entry name" value="HAD-like_sf"/>
</dbReference>
<dbReference type="InterPro" id="IPR059000">
    <property type="entry name" value="ATPase_P-type_domA"/>
</dbReference>
<keyword evidence="8" id="KW-1278">Translocase</keyword>
<keyword evidence="6 11" id="KW-0547">Nucleotide-binding</keyword>
<gene>
    <name evidence="13" type="ORF">JDN41_02990</name>
</gene>
<dbReference type="SFLD" id="SFLDF00027">
    <property type="entry name" value="p-type_atpase"/>
    <property type="match status" value="1"/>
</dbReference>
<dbReference type="InterPro" id="IPR001757">
    <property type="entry name" value="P_typ_ATPase"/>
</dbReference>
<evidence type="ECO:0000259" key="12">
    <source>
        <dbReference type="SMART" id="SM00746"/>
    </source>
</evidence>
<evidence type="ECO:0000256" key="8">
    <source>
        <dbReference type="ARBA" id="ARBA00022967"/>
    </source>
</evidence>
<dbReference type="Pfam" id="PF00702">
    <property type="entry name" value="Hydrolase"/>
    <property type="match status" value="1"/>
</dbReference>
<keyword evidence="3 11" id="KW-1003">Cell membrane</keyword>
<evidence type="ECO:0000256" key="5">
    <source>
        <dbReference type="ARBA" id="ARBA00022723"/>
    </source>
</evidence>
<dbReference type="NCBIfam" id="TIGR01511">
    <property type="entry name" value="ATPase-IB1_Cu"/>
    <property type="match status" value="1"/>
</dbReference>
<evidence type="ECO:0000256" key="4">
    <source>
        <dbReference type="ARBA" id="ARBA00022692"/>
    </source>
</evidence>
<dbReference type="PRINTS" id="PR00119">
    <property type="entry name" value="CATATPASE"/>
</dbReference>
<dbReference type="FunFam" id="2.70.150.10:FF:000020">
    <property type="entry name" value="Copper-exporting P-type ATPase A"/>
    <property type="match status" value="1"/>
</dbReference>
<dbReference type="PANTHER" id="PTHR43520:SF8">
    <property type="entry name" value="P-TYPE CU(+) TRANSPORTER"/>
    <property type="match status" value="1"/>
</dbReference>
<dbReference type="SUPFAM" id="SSF47240">
    <property type="entry name" value="Ferritin-like"/>
    <property type="match status" value="1"/>
</dbReference>
<dbReference type="InterPro" id="IPR045800">
    <property type="entry name" value="HMBD"/>
</dbReference>
<comment type="caution">
    <text evidence="13">The sequence shown here is derived from an EMBL/GenBank/DDBJ whole genome shotgun (WGS) entry which is preliminary data.</text>
</comment>
<dbReference type="RefSeq" id="WP_199502275.1">
    <property type="nucleotide sequence ID" value="NZ_JAEMUK010000006.1"/>
</dbReference>
<accession>A0A8I1KKY1</accession>
<dbReference type="GO" id="GO:0016491">
    <property type="term" value="F:oxidoreductase activity"/>
    <property type="evidence" value="ECO:0007669"/>
    <property type="project" value="InterPro"/>
</dbReference>
<reference evidence="13 14" key="1">
    <citation type="submission" date="2020-12" db="EMBL/GenBank/DDBJ databases">
        <title>Revised draft genomes of Rhodomicrobium vannielii ATCC 17100 and Rhodomicrobium udaipurense JA643.</title>
        <authorList>
            <person name="Conners E.M."/>
            <person name="Davenport E.J."/>
            <person name="Bose A."/>
        </authorList>
    </citation>
    <scope>NUCLEOTIDE SEQUENCE [LARGE SCALE GENOMIC DNA]</scope>
    <source>
        <strain evidence="13 14">JA643</strain>
    </source>
</reference>
<dbReference type="InterPro" id="IPR008250">
    <property type="entry name" value="ATPase_P-typ_transduc_dom_A_sf"/>
</dbReference>
<keyword evidence="10 11" id="KW-0472">Membrane</keyword>
<feature type="transmembrane region" description="Helical" evidence="11">
    <location>
        <begin position="189"/>
        <end position="216"/>
    </location>
</feature>
<feature type="transmembrane region" description="Helical" evidence="11">
    <location>
        <begin position="726"/>
        <end position="745"/>
    </location>
</feature>
<dbReference type="GO" id="GO:0005886">
    <property type="term" value="C:plasma membrane"/>
    <property type="evidence" value="ECO:0007669"/>
    <property type="project" value="UniProtKB-SubCell"/>
</dbReference>
<protein>
    <submittedName>
        <fullName evidence="13">Heavy metal translocating P-type ATPase</fullName>
    </submittedName>
</protein>
<keyword evidence="14" id="KW-1185">Reference proteome</keyword>
<dbReference type="InterPro" id="IPR023299">
    <property type="entry name" value="ATPase_P-typ_cyto_dom_N"/>
</dbReference>
<dbReference type="Gene3D" id="3.40.1110.10">
    <property type="entry name" value="Calcium-transporting ATPase, cytoplasmic domain N"/>
    <property type="match status" value="1"/>
</dbReference>
<dbReference type="InterPro" id="IPR011017">
    <property type="entry name" value="TRASH_dom"/>
</dbReference>
<evidence type="ECO:0000256" key="7">
    <source>
        <dbReference type="ARBA" id="ARBA00022840"/>
    </source>
</evidence>
<evidence type="ECO:0000256" key="10">
    <source>
        <dbReference type="ARBA" id="ARBA00023136"/>
    </source>
</evidence>
<organism evidence="13 14">
    <name type="scientific">Rhodomicrobium udaipurense</name>
    <dbReference type="NCBI Taxonomy" id="1202716"/>
    <lineage>
        <taxon>Bacteria</taxon>
        <taxon>Pseudomonadati</taxon>
        <taxon>Pseudomonadota</taxon>
        <taxon>Alphaproteobacteria</taxon>
        <taxon>Hyphomicrobiales</taxon>
        <taxon>Hyphomicrobiaceae</taxon>
        <taxon>Rhodomicrobium</taxon>
    </lineage>
</organism>
<dbReference type="SUPFAM" id="SSF56784">
    <property type="entry name" value="HAD-like"/>
    <property type="match status" value="1"/>
</dbReference>
<dbReference type="GO" id="GO:0055070">
    <property type="term" value="P:copper ion homeostasis"/>
    <property type="evidence" value="ECO:0007669"/>
    <property type="project" value="TreeGrafter"/>
</dbReference>
<dbReference type="PRINTS" id="PR00943">
    <property type="entry name" value="CUATPASE"/>
</dbReference>
<feature type="transmembrane region" description="Helical" evidence="11">
    <location>
        <begin position="228"/>
        <end position="247"/>
    </location>
</feature>
<dbReference type="InterPro" id="IPR018303">
    <property type="entry name" value="ATPase_P-typ_P_site"/>
</dbReference>
<dbReference type="InterPro" id="IPR044492">
    <property type="entry name" value="P_typ_ATPase_HD_dom"/>
</dbReference>
<evidence type="ECO:0000256" key="11">
    <source>
        <dbReference type="RuleBase" id="RU362081"/>
    </source>
</evidence>
<dbReference type="NCBIfam" id="TIGR01525">
    <property type="entry name" value="ATPase-IB_hvy"/>
    <property type="match status" value="1"/>
</dbReference>
<evidence type="ECO:0000256" key="1">
    <source>
        <dbReference type="ARBA" id="ARBA00004651"/>
    </source>
</evidence>
<feature type="transmembrane region" description="Helical" evidence="11">
    <location>
        <begin position="382"/>
        <end position="404"/>
    </location>
</feature>
<dbReference type="SMART" id="SM00746">
    <property type="entry name" value="TRASH"/>
    <property type="match status" value="1"/>
</dbReference>
<dbReference type="Gene3D" id="2.70.150.10">
    <property type="entry name" value="Calcium-transporting ATPase, cytoplasmic transduction domain A"/>
    <property type="match status" value="1"/>
</dbReference>
<keyword evidence="5 11" id="KW-0479">Metal-binding</keyword>
<dbReference type="SFLD" id="SFLDG00002">
    <property type="entry name" value="C1.7:_P-type_atpase_like"/>
    <property type="match status" value="1"/>
</dbReference>
<dbReference type="GO" id="GO:0043682">
    <property type="term" value="F:P-type divalent copper transporter activity"/>
    <property type="evidence" value="ECO:0007669"/>
    <property type="project" value="TreeGrafter"/>
</dbReference>
<dbReference type="InterPro" id="IPR012348">
    <property type="entry name" value="RNR-like"/>
</dbReference>
<dbReference type="InterPro" id="IPR009078">
    <property type="entry name" value="Ferritin-like_SF"/>
</dbReference>
<evidence type="ECO:0000256" key="9">
    <source>
        <dbReference type="ARBA" id="ARBA00022989"/>
    </source>
</evidence>
<dbReference type="GO" id="GO:0005524">
    <property type="term" value="F:ATP binding"/>
    <property type="evidence" value="ECO:0007669"/>
    <property type="project" value="UniProtKB-UniRule"/>
</dbReference>
<comment type="similarity">
    <text evidence="2 11">Belongs to the cation transport ATPase (P-type) (TC 3.A.3) family. Type IB subfamily.</text>
</comment>
<dbReference type="Pfam" id="PF00122">
    <property type="entry name" value="E1-E2_ATPase"/>
    <property type="match status" value="1"/>
</dbReference>
<dbReference type="PANTHER" id="PTHR43520">
    <property type="entry name" value="ATP7, ISOFORM B"/>
    <property type="match status" value="1"/>
</dbReference>
<evidence type="ECO:0000313" key="13">
    <source>
        <dbReference type="EMBL" id="MBJ7542518.1"/>
    </source>
</evidence>
<sequence length="780" mass="81342">MAEGAGAHSCCGGNKGAEHTRAVDPVCGMSVDPHTAKHRATYEGRAYYFCCGGCMAKFEADPRRWLEKDSASPAPVPEGTVYTCPMDPEIRQIGPGTCPICGMALEPEMPTADTGPDPELIDMARRFRIGLALTLPVFITEMGAHFFGWHALDRQSLNWLQLALATPVVLWCGWPFFARGWQSVRTGHLNMFTLIAIGTGVAYAYSVVATLAPWLFPPAFRAHDGAVPVYFEAAAVITVLVALGQVLELRARAATGGAIRALLNLAPKHARRIGADGSEEDVALDLVAKGDRLRVRPGESVPVDGEVIEGASAVDESLVTGEAMPVSKEPGAKIIGGTINKSGSFVMRAEKVGRETLLSQIVAMVATAQRSRAPIQRLADRVSGWFVPLVLTAAAAAFAAWALFGPEPRFTFALVAAVSVLIIACPCALGLATPMSIMVGVGRGAEAGVLVKNAEALERLERVDTLVVDKTGTLTEGRPALVALHAAPGFDEAEVLRLAASLERASQHPLGEAIVKAAEARRLVLAEATDFDAPTGRGVSGSVDNRRVVIGNARMLGEAGIDASALEAEAKSMRSEGATAVFIAIDGALAGLAAIADPIKASTPEALAALKADGIRVVMLTGDNAATARAVAYKLGIDEVEADVLPQDKAKVVERLRAEGRVVAMAGDGVNDAPALAAADVGIAMGTGADVAMESAGITLLKGDLMGLVRARRLSEATLANIRQNLAFAFIYNAAGVPIAAGVLYPAFGVLLSPMIAAAAMALSSVSVIVNALRLRNARL</sequence>
<feature type="transmembrane region" description="Helical" evidence="11">
    <location>
        <begin position="751"/>
        <end position="773"/>
    </location>
</feature>
<dbReference type="GO" id="GO:0016887">
    <property type="term" value="F:ATP hydrolysis activity"/>
    <property type="evidence" value="ECO:0007669"/>
    <property type="project" value="InterPro"/>
</dbReference>
<dbReference type="InterPro" id="IPR023214">
    <property type="entry name" value="HAD_sf"/>
</dbReference>
<dbReference type="AlphaFoldDB" id="A0A8I1KKY1"/>
<evidence type="ECO:0000313" key="14">
    <source>
        <dbReference type="Proteomes" id="UP000623250"/>
    </source>
</evidence>
<dbReference type="SFLD" id="SFLDS00003">
    <property type="entry name" value="Haloacid_Dehalogenase"/>
    <property type="match status" value="1"/>
</dbReference>
<dbReference type="SUPFAM" id="SSF81653">
    <property type="entry name" value="Calcium ATPase, transduction domain A"/>
    <property type="match status" value="1"/>
</dbReference>
<dbReference type="GO" id="GO:0060003">
    <property type="term" value="P:copper ion export"/>
    <property type="evidence" value="ECO:0007669"/>
    <property type="project" value="UniProtKB-ARBA"/>
</dbReference>
<dbReference type="GO" id="GO:0005507">
    <property type="term" value="F:copper ion binding"/>
    <property type="evidence" value="ECO:0007669"/>
    <property type="project" value="TreeGrafter"/>
</dbReference>
<dbReference type="Pfam" id="PF04945">
    <property type="entry name" value="YHS"/>
    <property type="match status" value="1"/>
</dbReference>
<dbReference type="Proteomes" id="UP000623250">
    <property type="component" value="Unassembled WGS sequence"/>
</dbReference>
<dbReference type="SUPFAM" id="SSF81665">
    <property type="entry name" value="Calcium ATPase, transmembrane domain M"/>
    <property type="match status" value="1"/>
</dbReference>
<dbReference type="CDD" id="cd02094">
    <property type="entry name" value="P-type_ATPase_Cu-like"/>
    <property type="match status" value="1"/>
</dbReference>
<dbReference type="Pfam" id="PF19335">
    <property type="entry name" value="HMBD"/>
    <property type="match status" value="1"/>
</dbReference>
<proteinExistence type="inferred from homology"/>
<feature type="transmembrane region" description="Helical" evidence="11">
    <location>
        <begin position="129"/>
        <end position="147"/>
    </location>
</feature>
<keyword evidence="9 11" id="KW-1133">Transmembrane helix</keyword>
<evidence type="ECO:0000256" key="3">
    <source>
        <dbReference type="ARBA" id="ARBA00022475"/>
    </source>
</evidence>
<evidence type="ECO:0000256" key="6">
    <source>
        <dbReference type="ARBA" id="ARBA00022741"/>
    </source>
</evidence>
<comment type="subcellular location">
    <subcellularLocation>
        <location evidence="1">Cell membrane</location>
        <topology evidence="1">Multi-pass membrane protein</topology>
    </subcellularLocation>
</comment>
<dbReference type="EMBL" id="JAEMUK010000006">
    <property type="protein sequence ID" value="MBJ7542518.1"/>
    <property type="molecule type" value="Genomic_DNA"/>
</dbReference>
<feature type="domain" description="TRASH" evidence="12">
    <location>
        <begin position="24"/>
        <end position="62"/>
    </location>
</feature>
<name>A0A8I1KKY1_9HYPH</name>
<dbReference type="PROSITE" id="PS00154">
    <property type="entry name" value="ATPASE_E1_E2"/>
    <property type="match status" value="1"/>
</dbReference>
<keyword evidence="4 11" id="KW-0812">Transmembrane</keyword>
<dbReference type="Gene3D" id="3.40.50.1000">
    <property type="entry name" value="HAD superfamily/HAD-like"/>
    <property type="match status" value="1"/>
</dbReference>
<keyword evidence="7 11" id="KW-0067">ATP-binding</keyword>
<feature type="transmembrane region" description="Helical" evidence="11">
    <location>
        <begin position="159"/>
        <end position="177"/>
    </location>
</feature>
<dbReference type="InterPro" id="IPR027256">
    <property type="entry name" value="P-typ_ATPase_IB"/>
</dbReference>
<evidence type="ECO:0000256" key="2">
    <source>
        <dbReference type="ARBA" id="ARBA00006024"/>
    </source>
</evidence>
<dbReference type="Gene3D" id="1.10.620.20">
    <property type="entry name" value="Ribonucleotide Reductase, subunit A"/>
    <property type="match status" value="1"/>
</dbReference>
<dbReference type="NCBIfam" id="TIGR01494">
    <property type="entry name" value="ATPase_P-type"/>
    <property type="match status" value="1"/>
</dbReference>
<dbReference type="InterPro" id="IPR023298">
    <property type="entry name" value="ATPase_P-typ_TM_dom_sf"/>
</dbReference>